<dbReference type="GO" id="GO:0007165">
    <property type="term" value="P:signal transduction"/>
    <property type="evidence" value="ECO:0000318"/>
    <property type="project" value="GO_Central"/>
</dbReference>
<dbReference type="HOGENOM" id="CLU_013173_5_0_1"/>
<name>I1ITP7_BRADI</name>
<dbReference type="InterPro" id="IPR036457">
    <property type="entry name" value="PPM-type-like_dom_sf"/>
</dbReference>
<dbReference type="PROSITE" id="PS51746">
    <property type="entry name" value="PPM_2"/>
    <property type="match status" value="1"/>
</dbReference>
<dbReference type="GeneID" id="100832371"/>
<evidence type="ECO:0000256" key="3">
    <source>
        <dbReference type="ARBA" id="ARBA00006702"/>
    </source>
</evidence>
<dbReference type="AlphaFoldDB" id="I1ITP7"/>
<keyword evidence="13" id="KW-0732">Signal</keyword>
<organism evidence="16">
    <name type="scientific">Brachypodium distachyon</name>
    <name type="common">Purple false brome</name>
    <name type="synonym">Trachynia distachya</name>
    <dbReference type="NCBI Taxonomy" id="15368"/>
    <lineage>
        <taxon>Eukaryota</taxon>
        <taxon>Viridiplantae</taxon>
        <taxon>Streptophyta</taxon>
        <taxon>Embryophyta</taxon>
        <taxon>Tracheophyta</taxon>
        <taxon>Spermatophyta</taxon>
        <taxon>Magnoliopsida</taxon>
        <taxon>Liliopsida</taxon>
        <taxon>Poales</taxon>
        <taxon>Poaceae</taxon>
        <taxon>BOP clade</taxon>
        <taxon>Pooideae</taxon>
        <taxon>Stipodae</taxon>
        <taxon>Brachypodieae</taxon>
        <taxon>Brachypodium</taxon>
    </lineage>
</organism>
<dbReference type="SMART" id="SM00332">
    <property type="entry name" value="PP2Cc"/>
    <property type="match status" value="1"/>
</dbReference>
<comment type="cofactor">
    <cofactor evidence="2">
        <name>Mg(2+)</name>
        <dbReference type="ChEBI" id="CHEBI:18420"/>
    </cofactor>
</comment>
<dbReference type="Gene3D" id="3.60.40.10">
    <property type="entry name" value="PPM-type phosphatase domain"/>
    <property type="match status" value="1"/>
</dbReference>
<dbReference type="GO" id="GO:0004722">
    <property type="term" value="F:protein serine/threonine phosphatase activity"/>
    <property type="evidence" value="ECO:0000318"/>
    <property type="project" value="GO_Central"/>
</dbReference>
<evidence type="ECO:0000313" key="16">
    <source>
        <dbReference type="EnsemblPlants" id="KQJ91908"/>
    </source>
</evidence>
<comment type="catalytic activity">
    <reaction evidence="11">
        <text>O-phospho-L-threonyl-[protein] + H2O = L-threonyl-[protein] + phosphate</text>
        <dbReference type="Rhea" id="RHEA:47004"/>
        <dbReference type="Rhea" id="RHEA-COMP:11060"/>
        <dbReference type="Rhea" id="RHEA-COMP:11605"/>
        <dbReference type="ChEBI" id="CHEBI:15377"/>
        <dbReference type="ChEBI" id="CHEBI:30013"/>
        <dbReference type="ChEBI" id="CHEBI:43474"/>
        <dbReference type="ChEBI" id="CHEBI:61977"/>
        <dbReference type="EC" id="3.1.3.16"/>
    </reaction>
</comment>
<dbReference type="PANTHER" id="PTHR47992">
    <property type="entry name" value="PROTEIN PHOSPHATASE"/>
    <property type="match status" value="1"/>
</dbReference>
<dbReference type="Gramene" id="KQJ91908">
    <property type="protein sequence ID" value="KQJ91908"/>
    <property type="gene ID" value="BRADI_4g40490v3"/>
</dbReference>
<evidence type="ECO:0000256" key="2">
    <source>
        <dbReference type="ARBA" id="ARBA00001946"/>
    </source>
</evidence>
<dbReference type="CDD" id="cd00143">
    <property type="entry name" value="PP2Cc"/>
    <property type="match status" value="1"/>
</dbReference>
<comment type="catalytic activity">
    <reaction evidence="10">
        <text>O-phospho-L-seryl-[protein] + H2O = L-seryl-[protein] + phosphate</text>
        <dbReference type="Rhea" id="RHEA:20629"/>
        <dbReference type="Rhea" id="RHEA-COMP:9863"/>
        <dbReference type="Rhea" id="RHEA-COMP:11604"/>
        <dbReference type="ChEBI" id="CHEBI:15377"/>
        <dbReference type="ChEBI" id="CHEBI:29999"/>
        <dbReference type="ChEBI" id="CHEBI:43474"/>
        <dbReference type="ChEBI" id="CHEBI:83421"/>
        <dbReference type="EC" id="3.1.3.16"/>
    </reaction>
</comment>
<evidence type="ECO:0000256" key="1">
    <source>
        <dbReference type="ARBA" id="ARBA00001936"/>
    </source>
</evidence>
<dbReference type="OMA" id="SIEPDCE"/>
<keyword evidence="6 12" id="KW-0378">Hydrolase</keyword>
<proteinExistence type="inferred from homology"/>
<keyword evidence="8 12" id="KW-0904">Protein phosphatase</keyword>
<evidence type="ECO:0000313" key="17">
    <source>
        <dbReference type="Proteomes" id="UP000008810"/>
    </source>
</evidence>
<evidence type="ECO:0000256" key="8">
    <source>
        <dbReference type="ARBA" id="ARBA00022912"/>
    </source>
</evidence>
<evidence type="ECO:0000256" key="10">
    <source>
        <dbReference type="ARBA" id="ARBA00047761"/>
    </source>
</evidence>
<dbReference type="SUPFAM" id="SSF81606">
    <property type="entry name" value="PP2C-like"/>
    <property type="match status" value="1"/>
</dbReference>
<dbReference type="Pfam" id="PF00481">
    <property type="entry name" value="PP2C"/>
    <property type="match status" value="1"/>
</dbReference>
<dbReference type="InterPro" id="IPR000222">
    <property type="entry name" value="PP2C_BS"/>
</dbReference>
<evidence type="ECO:0000259" key="14">
    <source>
        <dbReference type="PROSITE" id="PS51746"/>
    </source>
</evidence>
<keyword evidence="7" id="KW-0460">Magnesium</keyword>
<evidence type="ECO:0000256" key="13">
    <source>
        <dbReference type="SAM" id="SignalP"/>
    </source>
</evidence>
<sequence>MLHSVKFLCSVARLVHALLMSLCSPRTPPAPLQQVQAIIKATKVLRPASMAVADHDEKPRPPPVLVLPPALFKQGEKGAKARGRPSRLVIPPPPVAGRDAGFDPFGEAAAADRVAAEVEEQGDGFCVASRRGVRHAMEDAYGAVADEIRGESRMAFYGVYDGHGGRAAVDLVAERLGKNVVAAAATASPGDELGVMAAIRQGYLTTDNEFLSQGLRGGCCAATALLKDGDLYVANAGDCRAVLGTRSGAAIPLTSDHTPARDDERRRIEAAGGYVSKGSGGVWRVQDTLAVSRALGDADMRASGVTGVPEVHAARRVTADCAFLVLASDGVWSKVSDQEAVDAVIARISSCTEKTTASVECCKALVALARSRGSRDDITAMVVDLQRFLLPR</sequence>
<protein>
    <recommendedName>
        <fullName evidence="4">protein-serine/threonine phosphatase</fullName>
        <ecNumber evidence="4">3.1.3.16</ecNumber>
    </recommendedName>
</protein>
<comment type="similarity">
    <text evidence="3 12">Belongs to the PP2C family.</text>
</comment>
<dbReference type="Proteomes" id="UP000008810">
    <property type="component" value="Chromosome 4"/>
</dbReference>
<accession>I1ITP7</accession>
<evidence type="ECO:0000256" key="6">
    <source>
        <dbReference type="ARBA" id="ARBA00022801"/>
    </source>
</evidence>
<gene>
    <name evidence="16" type="primary">LOC100832371</name>
    <name evidence="15" type="ORF">BRADI_4g40490v3</name>
</gene>
<keyword evidence="9" id="KW-0464">Manganese</keyword>
<dbReference type="FunFam" id="3.60.40.10:FF:000079">
    <property type="entry name" value="Probable protein phosphatase 2C 74"/>
    <property type="match status" value="1"/>
</dbReference>
<evidence type="ECO:0000313" key="15">
    <source>
        <dbReference type="EMBL" id="KQJ91908.1"/>
    </source>
</evidence>
<dbReference type="KEGG" id="bdi:100832371"/>
<comment type="cofactor">
    <cofactor evidence="1">
        <name>Mn(2+)</name>
        <dbReference type="ChEBI" id="CHEBI:29035"/>
    </cofactor>
</comment>
<evidence type="ECO:0000256" key="7">
    <source>
        <dbReference type="ARBA" id="ARBA00022842"/>
    </source>
</evidence>
<evidence type="ECO:0000256" key="9">
    <source>
        <dbReference type="ARBA" id="ARBA00023211"/>
    </source>
</evidence>
<evidence type="ECO:0000256" key="12">
    <source>
        <dbReference type="RuleBase" id="RU003465"/>
    </source>
</evidence>
<feature type="domain" description="PPM-type phosphatase" evidence="14">
    <location>
        <begin position="124"/>
        <end position="385"/>
    </location>
</feature>
<dbReference type="eggNOG" id="KOG0698">
    <property type="taxonomic scope" value="Eukaryota"/>
</dbReference>
<reference evidence="15" key="2">
    <citation type="submission" date="2017-06" db="EMBL/GenBank/DDBJ databases">
        <title>WGS assembly of Brachypodium distachyon.</title>
        <authorList>
            <consortium name="The International Brachypodium Initiative"/>
            <person name="Lucas S."/>
            <person name="Harmon-Smith M."/>
            <person name="Lail K."/>
            <person name="Tice H."/>
            <person name="Grimwood J."/>
            <person name="Bruce D."/>
            <person name="Barry K."/>
            <person name="Shu S."/>
            <person name="Lindquist E."/>
            <person name="Wang M."/>
            <person name="Pitluck S."/>
            <person name="Vogel J.P."/>
            <person name="Garvin D.F."/>
            <person name="Mockler T.C."/>
            <person name="Schmutz J."/>
            <person name="Rokhsar D."/>
            <person name="Bevan M.W."/>
        </authorList>
    </citation>
    <scope>NUCLEOTIDE SEQUENCE</scope>
    <source>
        <strain evidence="15">Bd21</strain>
    </source>
</reference>
<evidence type="ECO:0000256" key="5">
    <source>
        <dbReference type="ARBA" id="ARBA00022723"/>
    </source>
</evidence>
<feature type="signal peptide" evidence="13">
    <location>
        <begin position="1"/>
        <end position="17"/>
    </location>
</feature>
<keyword evidence="5" id="KW-0479">Metal-binding</keyword>
<evidence type="ECO:0000256" key="11">
    <source>
        <dbReference type="ARBA" id="ARBA00048336"/>
    </source>
</evidence>
<reference evidence="15 16" key="1">
    <citation type="journal article" date="2010" name="Nature">
        <title>Genome sequencing and analysis of the model grass Brachypodium distachyon.</title>
        <authorList>
            <consortium name="International Brachypodium Initiative"/>
        </authorList>
    </citation>
    <scope>NUCLEOTIDE SEQUENCE [LARGE SCALE GENOMIC DNA]</scope>
    <source>
        <strain evidence="15">Bd21</strain>
        <strain evidence="16">cv. Bd21</strain>
    </source>
</reference>
<evidence type="ECO:0000256" key="4">
    <source>
        <dbReference type="ARBA" id="ARBA00013081"/>
    </source>
</evidence>
<dbReference type="RefSeq" id="XP_003576974.1">
    <property type="nucleotide sequence ID" value="XM_003576926.4"/>
</dbReference>
<dbReference type="EnsemblPlants" id="KQJ91908">
    <property type="protein sequence ID" value="KQJ91908"/>
    <property type="gene ID" value="BRADI_4g40490v3"/>
</dbReference>
<dbReference type="InterPro" id="IPR001932">
    <property type="entry name" value="PPM-type_phosphatase-like_dom"/>
</dbReference>
<feature type="chain" id="PRO_5014095518" description="protein-serine/threonine phosphatase" evidence="13">
    <location>
        <begin position="18"/>
        <end position="392"/>
    </location>
</feature>
<dbReference type="EMBL" id="CM000883">
    <property type="protein sequence ID" value="KQJ91908.1"/>
    <property type="molecule type" value="Genomic_DNA"/>
</dbReference>
<dbReference type="GO" id="GO:0046872">
    <property type="term" value="F:metal ion binding"/>
    <property type="evidence" value="ECO:0007669"/>
    <property type="project" value="UniProtKB-KW"/>
</dbReference>
<dbReference type="OrthoDB" id="10264738at2759"/>
<dbReference type="PROSITE" id="PS01032">
    <property type="entry name" value="PPM_1"/>
    <property type="match status" value="1"/>
</dbReference>
<dbReference type="EC" id="3.1.3.16" evidence="4"/>
<reference evidence="16" key="3">
    <citation type="submission" date="2018-08" db="UniProtKB">
        <authorList>
            <consortium name="EnsemblPlants"/>
        </authorList>
    </citation>
    <scope>IDENTIFICATION</scope>
    <source>
        <strain evidence="16">cv. Bd21</strain>
    </source>
</reference>
<keyword evidence="17" id="KW-1185">Reference proteome</keyword>
<dbReference type="InterPro" id="IPR015655">
    <property type="entry name" value="PP2C"/>
</dbReference>